<keyword evidence="2" id="KW-1185">Reference proteome</keyword>
<proteinExistence type="predicted"/>
<protein>
    <submittedName>
        <fullName evidence="1">Uncharacterized protein</fullName>
    </submittedName>
</protein>
<sequence length="218" mass="24464">MVGYFLEIQPEKAAYDDKVYVGSLNEEKPGLCKCPNCGEKMFPVFSIHKSINGMPDLNFYDELGYVTMDVCPFCSHSLKNYFVRIDNGNRVAAGGYIDGNGPSNFIDTPFESRAVTLVAVAESVWNEKEFLEKYAKREILGGVRHQLKGKKIKNEVQPLKNCMCCGGKLEYFATIDYDDLNIPLYEKKEPRALIIGDMKSLNVMACMECGSLNYGITT</sequence>
<gene>
    <name evidence="1" type="ORF">HH212_05065</name>
</gene>
<evidence type="ECO:0000313" key="1">
    <source>
        <dbReference type="EMBL" id="QJD99467.1"/>
    </source>
</evidence>
<name>A0A7Z2VU11_9BURK</name>
<reference evidence="1 2" key="1">
    <citation type="submission" date="2020-04" db="EMBL/GenBank/DDBJ databases">
        <title>Genome sequencing of novel species.</title>
        <authorList>
            <person name="Heo J."/>
            <person name="Kim S.-J."/>
            <person name="Kim J.-S."/>
            <person name="Hong S.-B."/>
            <person name="Kwon S.-W."/>
        </authorList>
    </citation>
    <scope>NUCLEOTIDE SEQUENCE [LARGE SCALE GENOMIC DNA]</scope>
    <source>
        <strain evidence="1 2">GN2-R2</strain>
    </source>
</reference>
<evidence type="ECO:0000313" key="2">
    <source>
        <dbReference type="Proteomes" id="UP000502415"/>
    </source>
</evidence>
<organism evidence="1 2">
    <name type="scientific">Massilia forsythiae</name>
    <dbReference type="NCBI Taxonomy" id="2728020"/>
    <lineage>
        <taxon>Bacteria</taxon>
        <taxon>Pseudomonadati</taxon>
        <taxon>Pseudomonadota</taxon>
        <taxon>Betaproteobacteria</taxon>
        <taxon>Burkholderiales</taxon>
        <taxon>Oxalobacteraceae</taxon>
        <taxon>Telluria group</taxon>
        <taxon>Massilia</taxon>
    </lineage>
</organism>
<dbReference type="RefSeq" id="WP_169434362.1">
    <property type="nucleotide sequence ID" value="NZ_CP051685.1"/>
</dbReference>
<dbReference type="KEGG" id="mfy:HH212_05065"/>
<dbReference type="AlphaFoldDB" id="A0A7Z2VU11"/>
<dbReference type="Proteomes" id="UP000502415">
    <property type="component" value="Chromosome"/>
</dbReference>
<accession>A0A7Z2VU11</accession>
<dbReference type="EMBL" id="CP051685">
    <property type="protein sequence ID" value="QJD99467.1"/>
    <property type="molecule type" value="Genomic_DNA"/>
</dbReference>